<accession>A0A9N9QKN5</accession>
<evidence type="ECO:0000313" key="7">
    <source>
        <dbReference type="Proteomes" id="UP001153714"/>
    </source>
</evidence>
<reference evidence="6" key="1">
    <citation type="submission" date="2021-12" db="EMBL/GenBank/DDBJ databases">
        <authorList>
            <person name="King R."/>
        </authorList>
    </citation>
    <scope>NUCLEOTIDE SEQUENCE</scope>
</reference>
<dbReference type="Pfam" id="PF00397">
    <property type="entry name" value="WW"/>
    <property type="match status" value="1"/>
</dbReference>
<dbReference type="GO" id="GO:0006325">
    <property type="term" value="P:chromatin organization"/>
    <property type="evidence" value="ECO:0007669"/>
    <property type="project" value="UniProtKB-KW"/>
</dbReference>
<organism evidence="6 7">
    <name type="scientific">Diatraea saccharalis</name>
    <name type="common">sugarcane borer</name>
    <dbReference type="NCBI Taxonomy" id="40085"/>
    <lineage>
        <taxon>Eukaryota</taxon>
        <taxon>Metazoa</taxon>
        <taxon>Ecdysozoa</taxon>
        <taxon>Arthropoda</taxon>
        <taxon>Hexapoda</taxon>
        <taxon>Insecta</taxon>
        <taxon>Pterygota</taxon>
        <taxon>Neoptera</taxon>
        <taxon>Endopterygota</taxon>
        <taxon>Lepidoptera</taxon>
        <taxon>Glossata</taxon>
        <taxon>Ditrysia</taxon>
        <taxon>Pyraloidea</taxon>
        <taxon>Crambidae</taxon>
        <taxon>Crambinae</taxon>
        <taxon>Diatraea</taxon>
    </lineage>
</organism>
<feature type="compositionally biased region" description="Basic and acidic residues" evidence="4">
    <location>
        <begin position="94"/>
        <end position="141"/>
    </location>
</feature>
<dbReference type="SUPFAM" id="SSF51045">
    <property type="entry name" value="WW domain"/>
    <property type="match status" value="1"/>
</dbReference>
<feature type="compositionally biased region" description="Basic and acidic residues" evidence="4">
    <location>
        <begin position="237"/>
        <end position="257"/>
    </location>
</feature>
<feature type="compositionally biased region" description="Low complexity" evidence="4">
    <location>
        <begin position="143"/>
        <end position="152"/>
    </location>
</feature>
<comment type="subcellular location">
    <subcellularLocation>
        <location evidence="1">Nucleus</location>
    </subcellularLocation>
</comment>
<keyword evidence="2" id="KW-0156">Chromatin regulator</keyword>
<dbReference type="InterPro" id="IPR001202">
    <property type="entry name" value="WW_dom"/>
</dbReference>
<dbReference type="PANTHER" id="PTHR15911">
    <property type="entry name" value="WW DOMAIN-CONTAINING ADAPTER PROTEIN WITH COILED-COIL"/>
    <property type="match status" value="1"/>
</dbReference>
<evidence type="ECO:0000256" key="1">
    <source>
        <dbReference type="ARBA" id="ARBA00004123"/>
    </source>
</evidence>
<sequence length="546" mass="60958">MVMHARKPQRISDGYFEKHQAHPYQKYHSKSERRTAGDYVSSDSQYTPLRSPNGNLSTHGHSTHSSHSSHGHHHYHVVDDRGYPTSRNAYMQKGSDKERDRDYKSSRNKYTDSVRSPKEKRSKDSEKERSNHERSESEKKSRTSSMNSVSRSSKYDKTPSAAMCSDHSGSEWSEHISSSGKRYYYNCVSEVSQWEKPREWDSRRMSSKDSTYSSRSKCLRLRSHQTDRQLRTVSESYADRDKRSSSRSGRRESEKTSKRTNSASERYWNNSREEEALDRTRPKHSVLAHDGKDGQSLQDMDISPDRSTPLSENSYGARDTNSTIRNNSENNSVPPVVVLDNSNQPSGSLLAAALPRIVAAPVVMPANNGASMSPGAGACAGAGAVAVAGAGAGSGDTTPHRDAGPPTPTHSENVDPHAPPLHLDQALPRKMECLGSYSSVVGGTLHHAPPMLTPSLVNYMRTDLTAHVNGWPADILEKQANKFTEEAYQLGCLQCTRVSAELKCSRSLVRHTEIQATLQEQKIMYLRQQISRLEELKSQNSFMSDD</sequence>
<gene>
    <name evidence="6" type="ORF">DIATSA_LOCUS243</name>
</gene>
<proteinExistence type="predicted"/>
<feature type="region of interest" description="Disordered" evidence="4">
    <location>
        <begin position="1"/>
        <end position="175"/>
    </location>
</feature>
<dbReference type="PANTHER" id="PTHR15911:SF6">
    <property type="entry name" value="WW DOMAIN-CONTAINING ADAPTER PROTEIN WITH COILED-COIL"/>
    <property type="match status" value="1"/>
</dbReference>
<dbReference type="InterPro" id="IPR038867">
    <property type="entry name" value="WAC"/>
</dbReference>
<dbReference type="PROSITE" id="PS50020">
    <property type="entry name" value="WW_DOMAIN_2"/>
    <property type="match status" value="1"/>
</dbReference>
<feature type="compositionally biased region" description="Basic residues" evidence="4">
    <location>
        <begin position="61"/>
        <end position="75"/>
    </location>
</feature>
<dbReference type="GO" id="GO:0003682">
    <property type="term" value="F:chromatin binding"/>
    <property type="evidence" value="ECO:0007669"/>
    <property type="project" value="TreeGrafter"/>
</dbReference>
<feature type="compositionally biased region" description="Polar residues" evidence="4">
    <location>
        <begin position="260"/>
        <end position="270"/>
    </location>
</feature>
<feature type="domain" description="WW" evidence="5">
    <location>
        <begin position="172"/>
        <end position="199"/>
    </location>
</feature>
<feature type="compositionally biased region" description="Polar residues" evidence="4">
    <location>
        <begin position="41"/>
        <end position="56"/>
    </location>
</feature>
<feature type="region of interest" description="Disordered" evidence="4">
    <location>
        <begin position="194"/>
        <end position="332"/>
    </location>
</feature>
<evidence type="ECO:0000313" key="6">
    <source>
        <dbReference type="EMBL" id="CAG9781941.1"/>
    </source>
</evidence>
<evidence type="ECO:0000259" key="5">
    <source>
        <dbReference type="PROSITE" id="PS50020"/>
    </source>
</evidence>
<feature type="compositionally biased region" description="Basic and acidic residues" evidence="4">
    <location>
        <begin position="271"/>
        <end position="280"/>
    </location>
</feature>
<feature type="region of interest" description="Disordered" evidence="4">
    <location>
        <begin position="389"/>
        <end position="422"/>
    </location>
</feature>
<dbReference type="GO" id="GO:0010506">
    <property type="term" value="P:regulation of autophagy"/>
    <property type="evidence" value="ECO:0007669"/>
    <property type="project" value="TreeGrafter"/>
</dbReference>
<dbReference type="SMART" id="SM00456">
    <property type="entry name" value="WW"/>
    <property type="match status" value="1"/>
</dbReference>
<dbReference type="AlphaFoldDB" id="A0A9N9QKN5"/>
<evidence type="ECO:0000256" key="4">
    <source>
        <dbReference type="SAM" id="MobiDB-lite"/>
    </source>
</evidence>
<dbReference type="OrthoDB" id="10072039at2759"/>
<feature type="compositionally biased region" description="Basic and acidic residues" evidence="4">
    <location>
        <begin position="194"/>
        <end position="207"/>
    </location>
</feature>
<reference evidence="6" key="2">
    <citation type="submission" date="2022-10" db="EMBL/GenBank/DDBJ databases">
        <authorList>
            <consortium name="ENA_rothamsted_submissions"/>
            <consortium name="culmorum"/>
            <person name="King R."/>
        </authorList>
    </citation>
    <scope>NUCLEOTIDE SEQUENCE</scope>
</reference>
<dbReference type="Gene3D" id="2.20.70.10">
    <property type="match status" value="1"/>
</dbReference>
<dbReference type="GO" id="GO:0005634">
    <property type="term" value="C:nucleus"/>
    <property type="evidence" value="ECO:0007669"/>
    <property type="project" value="UniProtKB-SubCell"/>
</dbReference>
<dbReference type="InterPro" id="IPR036020">
    <property type="entry name" value="WW_dom_sf"/>
</dbReference>
<dbReference type="PROSITE" id="PS01159">
    <property type="entry name" value="WW_DOMAIN_1"/>
    <property type="match status" value="1"/>
</dbReference>
<keyword evidence="7" id="KW-1185">Reference proteome</keyword>
<dbReference type="GO" id="GO:0000993">
    <property type="term" value="F:RNA polymerase II complex binding"/>
    <property type="evidence" value="ECO:0007669"/>
    <property type="project" value="TreeGrafter"/>
</dbReference>
<dbReference type="EMBL" id="OU893332">
    <property type="protein sequence ID" value="CAG9781941.1"/>
    <property type="molecule type" value="Genomic_DNA"/>
</dbReference>
<dbReference type="Proteomes" id="UP001153714">
    <property type="component" value="Chromosome 1"/>
</dbReference>
<dbReference type="CDD" id="cd00201">
    <property type="entry name" value="WW"/>
    <property type="match status" value="1"/>
</dbReference>
<evidence type="ECO:0000256" key="3">
    <source>
        <dbReference type="ARBA" id="ARBA00023242"/>
    </source>
</evidence>
<name>A0A9N9QKN5_9NEOP</name>
<protein>
    <recommendedName>
        <fullName evidence="5">WW domain-containing protein</fullName>
    </recommendedName>
</protein>
<evidence type="ECO:0000256" key="2">
    <source>
        <dbReference type="ARBA" id="ARBA00022853"/>
    </source>
</evidence>
<feature type="compositionally biased region" description="Polar residues" evidence="4">
    <location>
        <begin position="305"/>
        <end position="325"/>
    </location>
</feature>
<dbReference type="GO" id="GO:1904263">
    <property type="term" value="P:positive regulation of TORC1 signaling"/>
    <property type="evidence" value="ECO:0007669"/>
    <property type="project" value="TreeGrafter"/>
</dbReference>
<keyword evidence="3" id="KW-0539">Nucleus</keyword>